<sequence length="188" mass="21000">MKRHNTLCKQVLWVMVIAGMPWLLTACPNPKQEQSLAQIQSQISVLSNEVREAFVQSEDERITLYKDLTEDIRALQKNQADAGVTIDQLTTTLAAIEAKLDEYNTRMSRLSERLDQTEMAMTERITSLSEQVNEIGRETTIIPGQPPGDRPSLSSDPASGVTPTDEPGSTLDPEASRFYHQAYTAYVN</sequence>
<dbReference type="Proteomes" id="UP000649604">
    <property type="component" value="Unassembled WGS sequence"/>
</dbReference>
<comment type="caution">
    <text evidence="4">The sequence shown here is derived from an EMBL/GenBank/DDBJ whole genome shotgun (WGS) entry which is preliminary data.</text>
</comment>
<gene>
    <name evidence="4" type="ORF">GF339_19135</name>
</gene>
<feature type="coiled-coil region" evidence="1">
    <location>
        <begin position="86"/>
        <end position="120"/>
    </location>
</feature>
<dbReference type="EMBL" id="WJJP01000620">
    <property type="protein sequence ID" value="MBD3326707.1"/>
    <property type="molecule type" value="Genomic_DNA"/>
</dbReference>
<keyword evidence="3" id="KW-0732">Signal</keyword>
<evidence type="ECO:0000313" key="5">
    <source>
        <dbReference type="Proteomes" id="UP000649604"/>
    </source>
</evidence>
<feature type="non-terminal residue" evidence="4">
    <location>
        <position position="188"/>
    </location>
</feature>
<organism evidence="4 5">
    <name type="scientific">candidate division KSB3 bacterium</name>
    <dbReference type="NCBI Taxonomy" id="2044937"/>
    <lineage>
        <taxon>Bacteria</taxon>
        <taxon>candidate division KSB3</taxon>
    </lineage>
</organism>
<keyword evidence="1" id="KW-0175">Coiled coil</keyword>
<proteinExistence type="predicted"/>
<evidence type="ECO:0000313" key="4">
    <source>
        <dbReference type="EMBL" id="MBD3326707.1"/>
    </source>
</evidence>
<dbReference type="Gene3D" id="1.10.287.1490">
    <property type="match status" value="1"/>
</dbReference>
<evidence type="ECO:0000256" key="1">
    <source>
        <dbReference type="SAM" id="Coils"/>
    </source>
</evidence>
<dbReference type="AlphaFoldDB" id="A0A9D5JZL0"/>
<evidence type="ECO:0000256" key="3">
    <source>
        <dbReference type="SAM" id="SignalP"/>
    </source>
</evidence>
<accession>A0A9D5JZL0</accession>
<feature type="region of interest" description="Disordered" evidence="2">
    <location>
        <begin position="138"/>
        <end position="176"/>
    </location>
</feature>
<name>A0A9D5JZL0_9BACT</name>
<feature type="chain" id="PRO_5038648282" evidence="3">
    <location>
        <begin position="27"/>
        <end position="188"/>
    </location>
</feature>
<evidence type="ECO:0000256" key="2">
    <source>
        <dbReference type="SAM" id="MobiDB-lite"/>
    </source>
</evidence>
<dbReference type="PROSITE" id="PS51257">
    <property type="entry name" value="PROKAR_LIPOPROTEIN"/>
    <property type="match status" value="1"/>
</dbReference>
<feature type="signal peptide" evidence="3">
    <location>
        <begin position="1"/>
        <end position="26"/>
    </location>
</feature>
<protein>
    <submittedName>
        <fullName evidence="4">Uncharacterized protein</fullName>
    </submittedName>
</protein>
<reference evidence="4" key="1">
    <citation type="submission" date="2019-11" db="EMBL/GenBank/DDBJ databases">
        <title>Microbial mats filling the niche in hypersaline microbial mats.</title>
        <authorList>
            <person name="Wong H.L."/>
            <person name="Macleod F.I."/>
            <person name="White R.A. III"/>
            <person name="Burns B.P."/>
        </authorList>
    </citation>
    <scope>NUCLEOTIDE SEQUENCE</scope>
    <source>
        <strain evidence="4">Rbin_158</strain>
    </source>
</reference>